<keyword evidence="3" id="KW-1185">Reference proteome</keyword>
<dbReference type="EMBL" id="JAZAVK010000058">
    <property type="protein sequence ID" value="KAK7427006.1"/>
    <property type="molecule type" value="Genomic_DNA"/>
</dbReference>
<feature type="region of interest" description="Disordered" evidence="1">
    <location>
        <begin position="48"/>
        <end position="130"/>
    </location>
</feature>
<evidence type="ECO:0000313" key="2">
    <source>
        <dbReference type="EMBL" id="KAK7427006.1"/>
    </source>
</evidence>
<feature type="compositionally biased region" description="Acidic residues" evidence="1">
    <location>
        <begin position="98"/>
        <end position="114"/>
    </location>
</feature>
<evidence type="ECO:0000313" key="3">
    <source>
        <dbReference type="Proteomes" id="UP001498421"/>
    </source>
</evidence>
<reference evidence="2 3" key="1">
    <citation type="journal article" date="2025" name="Microbiol. Resour. Announc.">
        <title>Draft genome sequences for Neonectria magnoliae and Neonectria punicea, canker pathogens of Liriodendron tulipifera and Acer saccharum in West Virginia.</title>
        <authorList>
            <person name="Petronek H.M."/>
            <person name="Kasson M.T."/>
            <person name="Metheny A.M."/>
            <person name="Stauder C.M."/>
            <person name="Lovett B."/>
            <person name="Lynch S.C."/>
            <person name="Garnas J.R."/>
            <person name="Kasson L.R."/>
            <person name="Stajich J.E."/>
        </authorList>
    </citation>
    <scope>NUCLEOTIDE SEQUENCE [LARGE SCALE GENOMIC DNA]</scope>
    <source>
        <strain evidence="2 3">NRRL 64651</strain>
    </source>
</reference>
<accession>A0ABR1I298</accession>
<feature type="compositionally biased region" description="Basic and acidic residues" evidence="1">
    <location>
        <begin position="64"/>
        <end position="85"/>
    </location>
</feature>
<dbReference type="Proteomes" id="UP001498421">
    <property type="component" value="Unassembled WGS sequence"/>
</dbReference>
<protein>
    <submittedName>
        <fullName evidence="2">Uncharacterized protein</fullName>
    </submittedName>
</protein>
<evidence type="ECO:0000256" key="1">
    <source>
        <dbReference type="SAM" id="MobiDB-lite"/>
    </source>
</evidence>
<sequence>MGALGQMYSVDPEFWFEHLVNSSYGASDSGLKLKNAFESYTEEELWRTPELDETYLDPPPPPASKDELRRKKKELRKEHLKESKARLKRRLGRHKSDDPDDPKEEDDSDRDDTDSCYTSASEYDEEYQHNLRSSYRNAQPYVRQRDFARKYSLSTFDLVYRYMSTIPTGQLRKDDSLVPSILTTISLDDHWRLLE</sequence>
<proteinExistence type="predicted"/>
<comment type="caution">
    <text evidence="2">The sequence shown here is derived from an EMBL/GenBank/DDBJ whole genome shotgun (WGS) entry which is preliminary data.</text>
</comment>
<organism evidence="2 3">
    <name type="scientific">Neonectria magnoliae</name>
    <dbReference type="NCBI Taxonomy" id="2732573"/>
    <lineage>
        <taxon>Eukaryota</taxon>
        <taxon>Fungi</taxon>
        <taxon>Dikarya</taxon>
        <taxon>Ascomycota</taxon>
        <taxon>Pezizomycotina</taxon>
        <taxon>Sordariomycetes</taxon>
        <taxon>Hypocreomycetidae</taxon>
        <taxon>Hypocreales</taxon>
        <taxon>Nectriaceae</taxon>
        <taxon>Neonectria</taxon>
    </lineage>
</organism>
<name>A0ABR1I298_9HYPO</name>
<gene>
    <name evidence="2" type="ORF">QQZ08_006433</name>
</gene>